<reference evidence="3" key="1">
    <citation type="submission" date="2007-03" db="EMBL/GenBank/DDBJ databases">
        <authorList>
            <person name="Paulsen I."/>
        </authorList>
    </citation>
    <scope>NUCLEOTIDE SEQUENCE</scope>
    <source>
        <strain evidence="3">VEG</strain>
    </source>
</reference>
<evidence type="ECO:0000313" key="4">
    <source>
        <dbReference type="Proteomes" id="UP000002226"/>
    </source>
</evidence>
<dbReference type="OMA" id="ANMCIME"/>
<keyword evidence="1" id="KW-1133">Transmembrane helix</keyword>
<accession>A0A0F7V871</accession>
<dbReference type="PaxDb" id="5811-TGME49_078700"/>
<keyword evidence="1" id="KW-0472">Membrane</keyword>
<feature type="transmembrane region" description="Helical" evidence="1">
    <location>
        <begin position="74"/>
        <end position="93"/>
    </location>
</feature>
<dbReference type="Proteomes" id="UP000002226">
    <property type="component" value="Unassembled WGS sequence"/>
</dbReference>
<accession>B9QMJ4</accession>
<dbReference type="OrthoDB" id="419198at2759"/>
<gene>
    <name evidence="2" type="ORF">BN1205_029310</name>
    <name evidence="3" type="ORF">TGVEG_278700</name>
</gene>
<evidence type="ECO:0000313" key="2">
    <source>
        <dbReference type="EMBL" id="CEL78748.1"/>
    </source>
</evidence>
<reference evidence="4" key="2">
    <citation type="submission" date="2008-03" db="EMBL/GenBank/DDBJ databases">
        <title>Annotation of Toxoplasma gondii VEG.</title>
        <authorList>
            <person name="Lorenzi H."/>
            <person name="Inman J."/>
            <person name="Amedeo P."/>
            <person name="Brunk B."/>
            <person name="Roos D."/>
            <person name="Caler E."/>
        </authorList>
    </citation>
    <scope>NUCLEOTIDE SEQUENCE [LARGE SCALE GENOMIC DNA]</scope>
    <source>
        <strain evidence="4">ATCC 50861 / VEG</strain>
    </source>
</reference>
<name>B9QMJ4_TOXGV</name>
<organism evidence="3 4">
    <name type="scientific">Toxoplasma gondii (strain ATCC 50861 / VEG)</name>
    <dbReference type="NCBI Taxonomy" id="432359"/>
    <lineage>
        <taxon>Eukaryota</taxon>
        <taxon>Sar</taxon>
        <taxon>Alveolata</taxon>
        <taxon>Apicomplexa</taxon>
        <taxon>Conoidasida</taxon>
        <taxon>Coccidia</taxon>
        <taxon>Eucoccidiorida</taxon>
        <taxon>Eimeriorina</taxon>
        <taxon>Sarcocystidae</taxon>
        <taxon>Toxoplasma</taxon>
    </lineage>
</organism>
<dbReference type="EMBL" id="AAYL02000063">
    <property type="protein sequence ID" value="ESS34631.1"/>
    <property type="molecule type" value="Genomic_DNA"/>
</dbReference>
<evidence type="ECO:0000313" key="3">
    <source>
        <dbReference type="EMBL" id="ESS34631.1"/>
    </source>
</evidence>
<keyword evidence="4" id="KW-1185">Reference proteome</keyword>
<reference evidence="2" key="4">
    <citation type="journal article" date="2015" name="PLoS ONE">
        <title>Comprehensive Evaluation of Toxoplasma gondii VEG and Neospora caninum LIV Genomes with Tachyzoite Stage Transcriptome and Proteome Defines Novel Transcript Features.</title>
        <authorList>
            <person name="Ramaprasad A."/>
            <person name="Mourier T."/>
            <person name="Naeem R."/>
            <person name="Malas T.B."/>
            <person name="Moussa E."/>
            <person name="Panigrahi A."/>
            <person name="Vermont S.J."/>
            <person name="Otto T.D."/>
            <person name="Wastling J."/>
            <person name="Pain A."/>
        </authorList>
    </citation>
    <scope>NUCLEOTIDE SEQUENCE</scope>
    <source>
        <strain evidence="2">VEG</strain>
    </source>
</reference>
<sequence>MQPKQKNESVPPGFSRPLTVGEVPLMACSDHNRHPDAPAKRTYRMVLGGSDKQARGYHALRMLRLRRVHMKQRWQHLALISITAFVGLSLIFWNQITFPALVYIQNARLPVYYTPSQEDELRCDASSLPSVYRDDDLSSWGAPERAELLQEAWVASLPLTTRKVNYKTNEANMCIMEIVSRTLSASHIDHAIVGDTLIGSYLFQDSAFWNKSLDVALPRAELAKVQGVLRKVKLVDAIDGNRAYSPAALRQWLVNSKARLELEEVYNSGRGGRIFLSSQSGALTGQFASLQINVRWWTVEERAPEDNSKDFENSTSVVVLDVPVADGSADTVRIPESEWFPLTTRPLGLLTVPAPVNPMFYVNAQYNEAEPPCGNRNSASSSGFLSLRQFVAGSCSILRNSYFHIERDQVKEDCFRELLFFGGKPRSVAYVGGKFSPAEKFSSWFLV</sequence>
<dbReference type="VEuPathDB" id="ToxoDB:TGVEG_278700"/>
<dbReference type="AlphaFoldDB" id="B9QMJ4"/>
<reference evidence="3" key="3">
    <citation type="submission" date="2013-08" db="EMBL/GenBank/DDBJ databases">
        <authorList>
            <person name="Sibley D."/>
            <person name="Venepally P."/>
            <person name="Karamycheva S."/>
            <person name="Hadjithomas M."/>
            <person name="Khan A."/>
            <person name="Brunk B."/>
            <person name="Roos D."/>
            <person name="Caler E."/>
            <person name="Lorenzi H."/>
        </authorList>
    </citation>
    <scope>NUCLEOTIDE SEQUENCE</scope>
    <source>
        <strain evidence="3">VEG</strain>
    </source>
</reference>
<dbReference type="EMBL" id="LN714502">
    <property type="protein sequence ID" value="CEL78748.1"/>
    <property type="molecule type" value="Genomic_DNA"/>
</dbReference>
<evidence type="ECO:0000256" key="1">
    <source>
        <dbReference type="SAM" id="Phobius"/>
    </source>
</evidence>
<proteinExistence type="predicted"/>
<protein>
    <submittedName>
        <fullName evidence="3">Putative transmembrane protein</fullName>
    </submittedName>
</protein>
<dbReference type="eggNOG" id="ENOG502QYBE">
    <property type="taxonomic scope" value="Eukaryota"/>
</dbReference>
<keyword evidence="1 3" id="KW-0812">Transmembrane</keyword>